<gene>
    <name evidence="7" type="ORF">GCM10017635_20280</name>
</gene>
<dbReference type="GO" id="GO:0003700">
    <property type="term" value="F:DNA-binding transcription factor activity"/>
    <property type="evidence" value="ECO:0007669"/>
    <property type="project" value="InterPro"/>
</dbReference>
<organism evidence="7 8">
    <name type="scientific">Paracoccus kondratievae</name>
    <dbReference type="NCBI Taxonomy" id="135740"/>
    <lineage>
        <taxon>Bacteria</taxon>
        <taxon>Pseudomonadati</taxon>
        <taxon>Pseudomonadota</taxon>
        <taxon>Alphaproteobacteria</taxon>
        <taxon>Rhodobacterales</taxon>
        <taxon>Paracoccaceae</taxon>
        <taxon>Paracoccus</taxon>
    </lineage>
</organism>
<keyword evidence="3" id="KW-0238">DNA-binding</keyword>
<comment type="similarity">
    <text evidence="1">Belongs to the LysR transcriptional regulatory family.</text>
</comment>
<proteinExistence type="inferred from homology"/>
<evidence type="ECO:0000256" key="3">
    <source>
        <dbReference type="ARBA" id="ARBA00023125"/>
    </source>
</evidence>
<dbReference type="SUPFAM" id="SSF46785">
    <property type="entry name" value="Winged helix' DNA-binding domain"/>
    <property type="match status" value="1"/>
</dbReference>
<keyword evidence="8" id="KW-1185">Reference proteome</keyword>
<sequence>MDRPQLPLNALRAFEVASRHLNLTRAAIELCVTQAALSHQIRGLEERLGVTLFRRVPRGLVLTEEGIMLAPVLTRIFDEMSGALDRFSSGHYHETINLGVVSSFATEWLIPRIEDFQRLHPSVDLRIHTNNNRVDLAGEGLDLAIRFGDGSWHGVAATRLMSGAMMLVCSPETAGRLRRIEDLPSIPLLRSYRASEWERWFASQGLPAPLLRGPVFDSSLAIAEMAARSYGAGLVPVVLFAPWLQNGRLVRPFDTVLAAGDYWLTRLHASPETAGQAAFREWLTAACAEDESGAI</sequence>
<dbReference type="InterPro" id="IPR036390">
    <property type="entry name" value="WH_DNA-bd_sf"/>
</dbReference>
<dbReference type="GO" id="GO:0006351">
    <property type="term" value="P:DNA-templated transcription"/>
    <property type="evidence" value="ECO:0007669"/>
    <property type="project" value="TreeGrafter"/>
</dbReference>
<dbReference type="SUPFAM" id="SSF53850">
    <property type="entry name" value="Periplasmic binding protein-like II"/>
    <property type="match status" value="1"/>
</dbReference>
<keyword evidence="5" id="KW-0804">Transcription</keyword>
<dbReference type="InterPro" id="IPR058163">
    <property type="entry name" value="LysR-type_TF_proteobact-type"/>
</dbReference>
<dbReference type="PRINTS" id="PR00039">
    <property type="entry name" value="HTHLYSR"/>
</dbReference>
<dbReference type="Proteomes" id="UP001143349">
    <property type="component" value="Unassembled WGS sequence"/>
</dbReference>
<comment type="caution">
    <text evidence="7">The sequence shown here is derived from an EMBL/GenBank/DDBJ whole genome shotgun (WGS) entry which is preliminary data.</text>
</comment>
<name>A0AAD3NZ18_9RHOB</name>
<reference evidence="7" key="2">
    <citation type="submission" date="2023-01" db="EMBL/GenBank/DDBJ databases">
        <authorList>
            <person name="Sun Q."/>
            <person name="Evtushenko L."/>
        </authorList>
    </citation>
    <scope>NUCLEOTIDE SEQUENCE</scope>
    <source>
        <strain evidence="7">VKM B-2222</strain>
    </source>
</reference>
<dbReference type="PANTHER" id="PTHR30537">
    <property type="entry name" value="HTH-TYPE TRANSCRIPTIONAL REGULATOR"/>
    <property type="match status" value="1"/>
</dbReference>
<evidence type="ECO:0000256" key="1">
    <source>
        <dbReference type="ARBA" id="ARBA00009437"/>
    </source>
</evidence>
<dbReference type="PROSITE" id="PS50931">
    <property type="entry name" value="HTH_LYSR"/>
    <property type="match status" value="1"/>
</dbReference>
<dbReference type="PANTHER" id="PTHR30537:SF70">
    <property type="entry name" value="HTH-TYPE TRANSCRIPTIONAL ACTIVATOR AMPR"/>
    <property type="match status" value="1"/>
</dbReference>
<dbReference type="InterPro" id="IPR005119">
    <property type="entry name" value="LysR_subst-bd"/>
</dbReference>
<protein>
    <submittedName>
        <fullName evidence="7">LysR family transcriptional regulator</fullName>
    </submittedName>
</protein>
<evidence type="ECO:0000259" key="6">
    <source>
        <dbReference type="PROSITE" id="PS50931"/>
    </source>
</evidence>
<accession>A0AAD3NZ18</accession>
<dbReference type="Gene3D" id="1.10.10.10">
    <property type="entry name" value="Winged helix-like DNA-binding domain superfamily/Winged helix DNA-binding domain"/>
    <property type="match status" value="1"/>
</dbReference>
<dbReference type="Gene3D" id="3.40.190.10">
    <property type="entry name" value="Periplasmic binding protein-like II"/>
    <property type="match status" value="2"/>
</dbReference>
<evidence type="ECO:0000256" key="4">
    <source>
        <dbReference type="ARBA" id="ARBA00023159"/>
    </source>
</evidence>
<dbReference type="RefSeq" id="WP_085501608.1">
    <property type="nucleotide sequence ID" value="NZ_BSFH01000028.1"/>
</dbReference>
<dbReference type="GO" id="GO:0043565">
    <property type="term" value="F:sequence-specific DNA binding"/>
    <property type="evidence" value="ECO:0007669"/>
    <property type="project" value="TreeGrafter"/>
</dbReference>
<evidence type="ECO:0000256" key="5">
    <source>
        <dbReference type="ARBA" id="ARBA00023163"/>
    </source>
</evidence>
<reference evidence="7" key="1">
    <citation type="journal article" date="2014" name="Int. J. Syst. Evol. Microbiol.">
        <title>Complete genome sequence of Corynebacterium casei LMG S-19264T (=DSM 44701T), isolated from a smear-ripened cheese.</title>
        <authorList>
            <consortium name="US DOE Joint Genome Institute (JGI-PGF)"/>
            <person name="Walter F."/>
            <person name="Albersmeier A."/>
            <person name="Kalinowski J."/>
            <person name="Ruckert C."/>
        </authorList>
    </citation>
    <scope>NUCLEOTIDE SEQUENCE</scope>
    <source>
        <strain evidence="7">VKM B-2222</strain>
    </source>
</reference>
<evidence type="ECO:0000313" key="7">
    <source>
        <dbReference type="EMBL" id="GLK64557.1"/>
    </source>
</evidence>
<dbReference type="FunFam" id="1.10.10.10:FF:000038">
    <property type="entry name" value="Glycine cleavage system transcriptional activator"/>
    <property type="match status" value="1"/>
</dbReference>
<feature type="domain" description="HTH lysR-type" evidence="6">
    <location>
        <begin position="6"/>
        <end position="63"/>
    </location>
</feature>
<evidence type="ECO:0000256" key="2">
    <source>
        <dbReference type="ARBA" id="ARBA00023015"/>
    </source>
</evidence>
<dbReference type="InterPro" id="IPR000847">
    <property type="entry name" value="LysR_HTH_N"/>
</dbReference>
<keyword evidence="4" id="KW-0010">Activator</keyword>
<dbReference type="EMBL" id="BSFH01000028">
    <property type="protein sequence ID" value="GLK64557.1"/>
    <property type="molecule type" value="Genomic_DNA"/>
</dbReference>
<evidence type="ECO:0000313" key="8">
    <source>
        <dbReference type="Proteomes" id="UP001143349"/>
    </source>
</evidence>
<dbReference type="Pfam" id="PF00126">
    <property type="entry name" value="HTH_1"/>
    <property type="match status" value="1"/>
</dbReference>
<dbReference type="Pfam" id="PF03466">
    <property type="entry name" value="LysR_substrate"/>
    <property type="match status" value="1"/>
</dbReference>
<dbReference type="AlphaFoldDB" id="A0AAD3NZ18"/>
<dbReference type="InterPro" id="IPR036388">
    <property type="entry name" value="WH-like_DNA-bd_sf"/>
</dbReference>
<keyword evidence="2" id="KW-0805">Transcription regulation</keyword>